<protein>
    <submittedName>
        <fullName evidence="1">DUF6507 family protein</fullName>
    </submittedName>
</protein>
<dbReference type="RefSeq" id="WP_382390964.1">
    <property type="nucleotide sequence ID" value="NZ_JBHTCQ010000001.1"/>
</dbReference>
<dbReference type="InterPro" id="IPR045436">
    <property type="entry name" value="DUF6507"/>
</dbReference>
<reference evidence="2" key="1">
    <citation type="journal article" date="2019" name="Int. J. Syst. Evol. Microbiol.">
        <title>The Global Catalogue of Microorganisms (GCM) 10K type strain sequencing project: providing services to taxonomists for standard genome sequencing and annotation.</title>
        <authorList>
            <consortium name="The Broad Institute Genomics Platform"/>
            <consortium name="The Broad Institute Genome Sequencing Center for Infectious Disease"/>
            <person name="Wu L."/>
            <person name="Ma J."/>
        </authorList>
    </citation>
    <scope>NUCLEOTIDE SEQUENCE [LARGE SCALE GENOMIC DNA]</scope>
    <source>
        <strain evidence="2">JCM 1490</strain>
    </source>
</reference>
<dbReference type="EMBL" id="JBHTCQ010000001">
    <property type="protein sequence ID" value="MFC7403992.1"/>
    <property type="molecule type" value="Genomic_DNA"/>
</dbReference>
<sequence length="121" mass="13204">MSKWNINPEGVGGVLETVAEDNRQLGKALSESNFTSVVSGLDWGAPITSVVPMALGNLFTDQEQNLKTITNTIAAGTLGVLNATLAYNRGHFEMAATFQSKMSETAEDGKFRWWEQHGYHV</sequence>
<organism evidence="1 2">
    <name type="scientific">Georgenia alba</name>
    <dbReference type="NCBI Taxonomy" id="2233858"/>
    <lineage>
        <taxon>Bacteria</taxon>
        <taxon>Bacillati</taxon>
        <taxon>Actinomycetota</taxon>
        <taxon>Actinomycetes</taxon>
        <taxon>Micrococcales</taxon>
        <taxon>Bogoriellaceae</taxon>
        <taxon>Georgenia</taxon>
    </lineage>
</organism>
<evidence type="ECO:0000313" key="2">
    <source>
        <dbReference type="Proteomes" id="UP001596455"/>
    </source>
</evidence>
<dbReference type="Proteomes" id="UP001596455">
    <property type="component" value="Unassembled WGS sequence"/>
</dbReference>
<accession>A0ABW2Q609</accession>
<keyword evidence="2" id="KW-1185">Reference proteome</keyword>
<proteinExistence type="predicted"/>
<evidence type="ECO:0000313" key="1">
    <source>
        <dbReference type="EMBL" id="MFC7403992.1"/>
    </source>
</evidence>
<dbReference type="Pfam" id="PF20117">
    <property type="entry name" value="DUF6507"/>
    <property type="match status" value="1"/>
</dbReference>
<name>A0ABW2Q609_9MICO</name>
<gene>
    <name evidence="1" type="ORF">ACFQQL_02640</name>
</gene>
<comment type="caution">
    <text evidence="1">The sequence shown here is derived from an EMBL/GenBank/DDBJ whole genome shotgun (WGS) entry which is preliminary data.</text>
</comment>